<accession>A0A1T2KZI6</accession>
<organism evidence="1 2">
    <name type="scientific">Solemya elarraichensis gill symbiont</name>
    <dbReference type="NCBI Taxonomy" id="1918949"/>
    <lineage>
        <taxon>Bacteria</taxon>
        <taxon>Pseudomonadati</taxon>
        <taxon>Pseudomonadota</taxon>
        <taxon>Gammaproteobacteria</taxon>
        <taxon>sulfur-oxidizing symbionts</taxon>
    </lineage>
</organism>
<dbReference type="Proteomes" id="UP000190198">
    <property type="component" value="Unassembled WGS sequence"/>
</dbReference>
<keyword evidence="2" id="KW-1185">Reference proteome</keyword>
<comment type="caution">
    <text evidence="1">The sequence shown here is derived from an EMBL/GenBank/DDBJ whole genome shotgun (WGS) entry which is preliminary data.</text>
</comment>
<dbReference type="RefSeq" id="WP_078477444.1">
    <property type="nucleotide sequence ID" value="NZ_MPRK01000207.1"/>
</dbReference>
<proteinExistence type="predicted"/>
<evidence type="ECO:0000313" key="2">
    <source>
        <dbReference type="Proteomes" id="UP000190198"/>
    </source>
</evidence>
<dbReference type="AlphaFoldDB" id="A0A1T2KZI6"/>
<reference evidence="1 2" key="1">
    <citation type="submission" date="2016-11" db="EMBL/GenBank/DDBJ databases">
        <title>Mixed transmission modes and dynamic genome evolution in an obligate animal-bacterial symbiosis.</title>
        <authorList>
            <person name="Russell S.L."/>
            <person name="Corbett-Detig R.B."/>
            <person name="Cavanaugh C.M."/>
        </authorList>
    </citation>
    <scope>NUCLEOTIDE SEQUENCE [LARGE SCALE GENOMIC DNA]</scope>
    <source>
        <strain evidence="1">Sp-SM6</strain>
    </source>
</reference>
<protein>
    <submittedName>
        <fullName evidence="1">Uncharacterized protein</fullName>
    </submittedName>
</protein>
<evidence type="ECO:0000313" key="1">
    <source>
        <dbReference type="EMBL" id="OOZ38180.1"/>
    </source>
</evidence>
<dbReference type="EMBL" id="MPRK01000207">
    <property type="protein sequence ID" value="OOZ38180.1"/>
    <property type="molecule type" value="Genomic_DNA"/>
</dbReference>
<gene>
    <name evidence="1" type="ORF">BOW52_09110</name>
</gene>
<sequence length="111" mass="12365">MNTPNKLRQEFLEKASPLIDEYINASLGKSELRSTNSGAREEVWDALKQIILKASDVVKLHAESTKDVLSLLGDGKLSLNDAERLMKIMGTHQEATELTELLEKVDELATK</sequence>
<name>A0A1T2KZI6_9GAMM</name>